<keyword evidence="6" id="KW-0732">Signal</keyword>
<proteinExistence type="inferred from homology"/>
<feature type="domain" description="TonB-dependent receptor-like beta-barrel" evidence="13">
    <location>
        <begin position="249"/>
        <end position="677"/>
    </location>
</feature>
<evidence type="ECO:0000256" key="4">
    <source>
        <dbReference type="ARBA" id="ARBA00022452"/>
    </source>
</evidence>
<dbReference type="AlphaFoldDB" id="R1F7Z0"/>
<dbReference type="InterPro" id="IPR000531">
    <property type="entry name" value="Beta-barrel_TonB"/>
</dbReference>
<sequence>MLVLIIILNKGHAVAYTNPPSLIAIAVMTALTSPLHAAQNQTAKHNADEVVVVSASRMPQKLEDVASSVSVITATEIEEQMVTNAADLFRYEPGVKAVGGVGSAQTFIIRGMGENRVKVVVDGVRQNDAYSKGGVGQSYFDTDMIKQVEVAKGPASAAYGSDALGGVIAITTKDASDFLGSKDHYLDATSGYASDSHQRMLGFTGALRSGDVESLIRYTWRDSGVTQNYDSTKTDFDIGTHAVLLKSQWDIDEDQYLKLTVDYLSENQDPDSLDLSKTASVFNQPITDKETDNLSVVLDHGIALGANWADRIDSKLYYARTKQTLDQYASSKYPVNPRNPYVTKNSLDHNGFEQESLGAQVQFSKALASQRLAWGLEYEHTDNERTRIKNPTVPGDFDAYSELSFPSTTSQRAALWAFDEIKFGDRWVLTPGARYEYYHMKPADDPAYTGDNLKTISEGEFSPKLGLVYKAHELANLFAQYSHGFKAPMYDSAFSTLNHQAYGYRIEPNPNLKSESSDGIDAGVRGSQGGFSYEVTAFYNKFEDFIELQSIGTSGRTALYQYQNLDEATTKGVEAKADYWLNDLVNVWGNLAYIDGEDGEGNYINSLSPLNGSVGVRLEQPNWNINTALRFADDMNKVSKDSRGNDNIQSAGWGVVDLYAQFKPLTDLQLNVGVFNLFDKEYVSYERVAGQAAGTDTQYMTEPGRNLSARVKYIF</sequence>
<evidence type="ECO:0000256" key="2">
    <source>
        <dbReference type="ARBA" id="ARBA00008143"/>
    </source>
</evidence>
<evidence type="ECO:0000256" key="11">
    <source>
        <dbReference type="PROSITE-ProRule" id="PRU01360"/>
    </source>
</evidence>
<comment type="caution">
    <text evidence="15">The sequence shown here is derived from an EMBL/GenBank/DDBJ whole genome shotgun (WGS) entry which is preliminary data.</text>
</comment>
<dbReference type="InterPro" id="IPR012910">
    <property type="entry name" value="Plug_dom"/>
</dbReference>
<evidence type="ECO:0000256" key="7">
    <source>
        <dbReference type="ARBA" id="ARBA00023077"/>
    </source>
</evidence>
<feature type="domain" description="TonB-dependent receptor plug" evidence="14">
    <location>
        <begin position="62"/>
        <end position="167"/>
    </location>
</feature>
<dbReference type="RefSeq" id="WP_005896748.1">
    <property type="nucleotide sequence ID" value="NZ_AQGQ01000027.1"/>
</dbReference>
<protein>
    <submittedName>
        <fullName evidence="15">Outer-membrane heme receptor</fullName>
    </submittedName>
</protein>
<dbReference type="Gene3D" id="2.170.130.10">
    <property type="entry name" value="TonB-dependent receptor, plug domain"/>
    <property type="match status" value="1"/>
</dbReference>
<dbReference type="CDD" id="cd01347">
    <property type="entry name" value="ligand_gated_channel"/>
    <property type="match status" value="1"/>
</dbReference>
<evidence type="ECO:0000259" key="14">
    <source>
        <dbReference type="Pfam" id="PF07715"/>
    </source>
</evidence>
<dbReference type="PROSITE" id="PS52016">
    <property type="entry name" value="TONB_DEPENDENT_REC_3"/>
    <property type="match status" value="1"/>
</dbReference>
<comment type="subcellular location">
    <subcellularLocation>
        <location evidence="1 11">Cell outer membrane</location>
        <topology evidence="1 11">Multi-pass membrane protein</topology>
    </subcellularLocation>
</comment>
<evidence type="ECO:0000256" key="12">
    <source>
        <dbReference type="RuleBase" id="RU003357"/>
    </source>
</evidence>
<keyword evidence="9 15" id="KW-0675">Receptor</keyword>
<dbReference type="EMBL" id="AQGQ01000027">
    <property type="protein sequence ID" value="EOD55898.1"/>
    <property type="molecule type" value="Genomic_DNA"/>
</dbReference>
<keyword evidence="4 11" id="KW-1134">Transmembrane beta strand</keyword>
<dbReference type="Pfam" id="PF07715">
    <property type="entry name" value="Plug"/>
    <property type="match status" value="1"/>
</dbReference>
<evidence type="ECO:0000256" key="5">
    <source>
        <dbReference type="ARBA" id="ARBA00022692"/>
    </source>
</evidence>
<keyword evidence="16" id="KW-1185">Reference proteome</keyword>
<dbReference type="InterPro" id="IPR039426">
    <property type="entry name" value="TonB-dep_rcpt-like"/>
</dbReference>
<dbReference type="GO" id="GO:0015232">
    <property type="term" value="F:heme transmembrane transporter activity"/>
    <property type="evidence" value="ECO:0007669"/>
    <property type="project" value="InterPro"/>
</dbReference>
<dbReference type="GO" id="GO:0015344">
    <property type="term" value="F:siderophore uptake transmembrane transporter activity"/>
    <property type="evidence" value="ECO:0007669"/>
    <property type="project" value="TreeGrafter"/>
</dbReference>
<dbReference type="PATRIC" id="fig|1268236.3.peg.1307"/>
<dbReference type="InterPro" id="IPR036942">
    <property type="entry name" value="Beta-barrel_TonB_sf"/>
</dbReference>
<dbReference type="Pfam" id="PF00593">
    <property type="entry name" value="TonB_dep_Rec_b-barrel"/>
    <property type="match status" value="1"/>
</dbReference>
<dbReference type="Gene3D" id="2.40.170.20">
    <property type="entry name" value="TonB-dependent receptor, beta-barrel domain"/>
    <property type="match status" value="1"/>
</dbReference>
<dbReference type="GO" id="GO:0044718">
    <property type="term" value="P:siderophore transmembrane transport"/>
    <property type="evidence" value="ECO:0007669"/>
    <property type="project" value="TreeGrafter"/>
</dbReference>
<accession>R1F7Z0</accession>
<dbReference type="SUPFAM" id="SSF56935">
    <property type="entry name" value="Porins"/>
    <property type="match status" value="1"/>
</dbReference>
<dbReference type="InterPro" id="IPR011276">
    <property type="entry name" value="TonB_haem/Hb_rcpt"/>
</dbReference>
<dbReference type="NCBIfam" id="TIGR01786">
    <property type="entry name" value="TonB-hemlactrns"/>
    <property type="match status" value="1"/>
</dbReference>
<dbReference type="PANTHER" id="PTHR30069">
    <property type="entry name" value="TONB-DEPENDENT OUTER MEMBRANE RECEPTOR"/>
    <property type="match status" value="1"/>
</dbReference>
<evidence type="ECO:0000259" key="13">
    <source>
        <dbReference type="Pfam" id="PF00593"/>
    </source>
</evidence>
<comment type="similarity">
    <text evidence="2">Belongs to the TonB-dependent receptor family. Hemoglobin/haptoglobin binding protein subfamily.</text>
</comment>
<name>R1F7Z0_9GAMM</name>
<dbReference type="InterPro" id="IPR010949">
    <property type="entry name" value="TonB_Hb/transfer/lactofer_rcpt"/>
</dbReference>
<reference evidence="15 16" key="1">
    <citation type="journal article" date="2013" name="Genome Announc.">
        <title>Draft Genome Sequence of Aeromonas molluscorum Strain 848TT, Isolated from Bivalve Molluscs.</title>
        <authorList>
            <person name="Spataro N."/>
            <person name="Farfan M."/>
            <person name="Albarral V."/>
            <person name="Sanglas A."/>
            <person name="Loren J.G."/>
            <person name="Fuste M.C."/>
            <person name="Bosch E."/>
        </authorList>
    </citation>
    <scope>NUCLEOTIDE SEQUENCE [LARGE SCALE GENOMIC DNA]</scope>
    <source>
        <strain evidence="15 16">848</strain>
    </source>
</reference>
<dbReference type="GO" id="GO:0009279">
    <property type="term" value="C:cell outer membrane"/>
    <property type="evidence" value="ECO:0007669"/>
    <property type="project" value="UniProtKB-SubCell"/>
</dbReference>
<keyword evidence="8 11" id="KW-0472">Membrane</keyword>
<evidence type="ECO:0000256" key="10">
    <source>
        <dbReference type="ARBA" id="ARBA00023237"/>
    </source>
</evidence>
<dbReference type="PANTHER" id="PTHR30069:SF29">
    <property type="entry name" value="HEMOGLOBIN AND HEMOGLOBIN-HAPTOGLOBIN-BINDING PROTEIN 1-RELATED"/>
    <property type="match status" value="1"/>
</dbReference>
<keyword evidence="5 11" id="KW-0812">Transmembrane</keyword>
<evidence type="ECO:0000313" key="16">
    <source>
        <dbReference type="Proteomes" id="UP000013526"/>
    </source>
</evidence>
<keyword evidence="10 11" id="KW-0998">Cell outer membrane</keyword>
<dbReference type="NCBIfam" id="TIGR01785">
    <property type="entry name" value="TonB-hemin"/>
    <property type="match status" value="1"/>
</dbReference>
<evidence type="ECO:0000256" key="1">
    <source>
        <dbReference type="ARBA" id="ARBA00004571"/>
    </source>
</evidence>
<evidence type="ECO:0000256" key="6">
    <source>
        <dbReference type="ARBA" id="ARBA00022729"/>
    </source>
</evidence>
<organism evidence="15 16">
    <name type="scientific">Aeromonas molluscorum 848</name>
    <dbReference type="NCBI Taxonomy" id="1268236"/>
    <lineage>
        <taxon>Bacteria</taxon>
        <taxon>Pseudomonadati</taxon>
        <taxon>Pseudomonadota</taxon>
        <taxon>Gammaproteobacteria</taxon>
        <taxon>Aeromonadales</taxon>
        <taxon>Aeromonadaceae</taxon>
        <taxon>Aeromonas</taxon>
    </lineage>
</organism>
<evidence type="ECO:0000256" key="3">
    <source>
        <dbReference type="ARBA" id="ARBA00022448"/>
    </source>
</evidence>
<gene>
    <name evidence="15" type="ORF">G113_06579</name>
</gene>
<dbReference type="InterPro" id="IPR037066">
    <property type="entry name" value="Plug_dom_sf"/>
</dbReference>
<keyword evidence="3 11" id="KW-0813">Transport</keyword>
<evidence type="ECO:0000256" key="8">
    <source>
        <dbReference type="ARBA" id="ARBA00023136"/>
    </source>
</evidence>
<evidence type="ECO:0000313" key="15">
    <source>
        <dbReference type="EMBL" id="EOD55898.1"/>
    </source>
</evidence>
<keyword evidence="7 12" id="KW-0798">TonB box</keyword>
<dbReference type="Proteomes" id="UP000013526">
    <property type="component" value="Unassembled WGS sequence"/>
</dbReference>
<evidence type="ECO:0000256" key="9">
    <source>
        <dbReference type="ARBA" id="ARBA00023170"/>
    </source>
</evidence>